<dbReference type="EnsemblPlants" id="AET5Gv21144800.2">
    <property type="protein sequence ID" value="AET5Gv21144800.2"/>
    <property type="gene ID" value="AET5Gv21144800"/>
</dbReference>
<keyword evidence="5" id="KW-0472">Membrane</keyword>
<dbReference type="PANTHER" id="PTHR31044">
    <property type="entry name" value="BETA-1,3 GLUCANASE"/>
    <property type="match status" value="1"/>
</dbReference>
<dbReference type="Pfam" id="PF07983">
    <property type="entry name" value="X8"/>
    <property type="match status" value="1"/>
</dbReference>
<evidence type="ECO:0000256" key="6">
    <source>
        <dbReference type="ARBA" id="ARBA00023157"/>
    </source>
</evidence>
<reference evidence="10" key="3">
    <citation type="journal article" date="2017" name="Nature">
        <title>Genome sequence of the progenitor of the wheat D genome Aegilops tauschii.</title>
        <authorList>
            <person name="Luo M.C."/>
            <person name="Gu Y.Q."/>
            <person name="Puiu D."/>
            <person name="Wang H."/>
            <person name="Twardziok S.O."/>
            <person name="Deal K.R."/>
            <person name="Huo N."/>
            <person name="Zhu T."/>
            <person name="Wang L."/>
            <person name="Wang Y."/>
            <person name="McGuire P.E."/>
            <person name="Liu S."/>
            <person name="Long H."/>
            <person name="Ramasamy R.K."/>
            <person name="Rodriguez J.C."/>
            <person name="Van S.L."/>
            <person name="Yuan L."/>
            <person name="Wang Z."/>
            <person name="Xia Z."/>
            <person name="Xiao L."/>
            <person name="Anderson O.D."/>
            <person name="Ouyang S."/>
            <person name="Liang Y."/>
            <person name="Zimin A.V."/>
            <person name="Pertea G."/>
            <person name="Qi P."/>
            <person name="Bennetzen J.L."/>
            <person name="Dai X."/>
            <person name="Dawson M.W."/>
            <person name="Muller H.G."/>
            <person name="Kugler K."/>
            <person name="Rivarola-Duarte L."/>
            <person name="Spannagl M."/>
            <person name="Mayer K.F.X."/>
            <person name="Lu F.H."/>
            <person name="Bevan M.W."/>
            <person name="Leroy P."/>
            <person name="Li P."/>
            <person name="You F.M."/>
            <person name="Sun Q."/>
            <person name="Liu Z."/>
            <person name="Lyons E."/>
            <person name="Wicker T."/>
            <person name="Salzberg S.L."/>
            <person name="Devos K.M."/>
            <person name="Dvorak J."/>
        </authorList>
    </citation>
    <scope>NUCLEOTIDE SEQUENCE [LARGE SCALE GENOMIC DNA]</scope>
    <source>
        <strain evidence="10">cv. AL8/78</strain>
    </source>
</reference>
<evidence type="ECO:0000256" key="5">
    <source>
        <dbReference type="ARBA" id="ARBA00023136"/>
    </source>
</evidence>
<evidence type="ECO:0000256" key="8">
    <source>
        <dbReference type="SAM" id="MobiDB-lite"/>
    </source>
</evidence>
<dbReference type="SMART" id="SM00768">
    <property type="entry name" value="X8"/>
    <property type="match status" value="1"/>
</dbReference>
<evidence type="ECO:0000313" key="11">
    <source>
        <dbReference type="Proteomes" id="UP000015105"/>
    </source>
</evidence>
<dbReference type="InterPro" id="IPR012946">
    <property type="entry name" value="X8"/>
</dbReference>
<keyword evidence="4" id="KW-0732">Signal</keyword>
<proteinExistence type="predicted"/>
<evidence type="ECO:0000256" key="4">
    <source>
        <dbReference type="ARBA" id="ARBA00022729"/>
    </source>
</evidence>
<evidence type="ECO:0000313" key="10">
    <source>
        <dbReference type="EnsemblPlants" id="AET5Gv21144800.2"/>
    </source>
</evidence>
<keyword evidence="2" id="KW-1003">Cell membrane</keyword>
<keyword evidence="3" id="KW-0336">GPI-anchor</keyword>
<dbReference type="FunFam" id="1.20.58.1040:FF:000001">
    <property type="entry name" value="Glucan endo-1,3-beta-glucosidase 4"/>
    <property type="match status" value="1"/>
</dbReference>
<evidence type="ECO:0000256" key="3">
    <source>
        <dbReference type="ARBA" id="ARBA00022622"/>
    </source>
</evidence>
<keyword evidence="6" id="KW-1015">Disulfide bond</keyword>
<feature type="compositionally biased region" description="Low complexity" evidence="8">
    <location>
        <begin position="235"/>
        <end position="252"/>
    </location>
</feature>
<keyword evidence="3" id="KW-0449">Lipoprotein</keyword>
<feature type="region of interest" description="Disordered" evidence="8">
    <location>
        <begin position="235"/>
        <end position="254"/>
    </location>
</feature>
<evidence type="ECO:0000259" key="9">
    <source>
        <dbReference type="SMART" id="SM00768"/>
    </source>
</evidence>
<feature type="domain" description="X8" evidence="9">
    <location>
        <begin position="259"/>
        <end position="343"/>
    </location>
</feature>
<sequence length="446" mass="44551">THVQPLNFAFGELAPFSSHFQLRFLHSLVSKQPLPIAPSMEAPALSLVLCMLLLSHGSAQARKTVPGVTVAAGAEDGSLGRESFMGRVVDVSSNSRRRRELLGGARETTARDVFAPVTNPVTVPATNPASPGGIVTVPATNPGTGTGFPTNPNLPPLYPEPSATPDPTTMPAPFTNPVAAPTMPAPFTAPVTNPATTPTPVPGTSPITNPATTYPGGGAGGGVAVGSAPTTPVYQAPATTVPTPTTVQPAAGAGTGQSTWCVAKAGVTEAALQDGLDFACGMGGADCSALQPMGSCYNPNTIQAHASYAFNAYYQRSPSPASCDFGGAGMLVATNPSSGTCMFQTSSGSGSAAGYNPAVTGTTGPVGVTPSFGPVGTTTGTGPAVSSGGSGSTVLNANNYPGGTSMYGPGNPAGFSDTSSGAASLNCSWVMSLIWMFTFAYVKVKV</sequence>
<reference evidence="10" key="4">
    <citation type="submission" date="2019-03" db="UniProtKB">
        <authorList>
            <consortium name="EnsemblPlants"/>
        </authorList>
    </citation>
    <scope>IDENTIFICATION</scope>
</reference>
<dbReference type="STRING" id="200361.A0A453MDI4"/>
<reference evidence="11" key="2">
    <citation type="journal article" date="2017" name="Nat. Plants">
        <title>The Aegilops tauschii genome reveals multiple impacts of transposons.</title>
        <authorList>
            <person name="Zhao G."/>
            <person name="Zou C."/>
            <person name="Li K."/>
            <person name="Wang K."/>
            <person name="Li T."/>
            <person name="Gao L."/>
            <person name="Zhang X."/>
            <person name="Wang H."/>
            <person name="Yang Z."/>
            <person name="Liu X."/>
            <person name="Jiang W."/>
            <person name="Mao L."/>
            <person name="Kong X."/>
            <person name="Jiao Y."/>
            <person name="Jia J."/>
        </authorList>
    </citation>
    <scope>NUCLEOTIDE SEQUENCE [LARGE SCALE GENOMIC DNA]</scope>
    <source>
        <strain evidence="11">cv. AL8/78</strain>
    </source>
</reference>
<evidence type="ECO:0000256" key="7">
    <source>
        <dbReference type="ARBA" id="ARBA00023180"/>
    </source>
</evidence>
<protein>
    <recommendedName>
        <fullName evidence="9">X8 domain-containing protein</fullName>
    </recommendedName>
</protein>
<dbReference type="Proteomes" id="UP000015105">
    <property type="component" value="Chromosome 5D"/>
</dbReference>
<name>A0A453MDI4_AEGTS</name>
<evidence type="ECO:0000256" key="2">
    <source>
        <dbReference type="ARBA" id="ARBA00022475"/>
    </source>
</evidence>
<keyword evidence="11" id="KW-1185">Reference proteome</keyword>
<dbReference type="GO" id="GO:0009506">
    <property type="term" value="C:plasmodesma"/>
    <property type="evidence" value="ECO:0007669"/>
    <property type="project" value="UniProtKB-ARBA"/>
</dbReference>
<dbReference type="Gene3D" id="1.20.58.1040">
    <property type="match status" value="1"/>
</dbReference>
<dbReference type="GO" id="GO:0098552">
    <property type="term" value="C:side of membrane"/>
    <property type="evidence" value="ECO:0007669"/>
    <property type="project" value="UniProtKB-KW"/>
</dbReference>
<dbReference type="GO" id="GO:0005886">
    <property type="term" value="C:plasma membrane"/>
    <property type="evidence" value="ECO:0007669"/>
    <property type="project" value="UniProtKB-SubCell"/>
</dbReference>
<evidence type="ECO:0000256" key="1">
    <source>
        <dbReference type="ARBA" id="ARBA00004609"/>
    </source>
</evidence>
<dbReference type="PANTHER" id="PTHR31044:SF49">
    <property type="entry name" value="EXPRESSED PROTEIN"/>
    <property type="match status" value="1"/>
</dbReference>
<comment type="subcellular location">
    <subcellularLocation>
        <location evidence="1">Cell membrane</location>
        <topology evidence="1">Lipid-anchor</topology>
        <topology evidence="1">GPI-anchor</topology>
    </subcellularLocation>
</comment>
<reference evidence="11" key="1">
    <citation type="journal article" date="2014" name="Science">
        <title>Ancient hybridizations among the ancestral genomes of bread wheat.</title>
        <authorList>
            <consortium name="International Wheat Genome Sequencing Consortium,"/>
            <person name="Marcussen T."/>
            <person name="Sandve S.R."/>
            <person name="Heier L."/>
            <person name="Spannagl M."/>
            <person name="Pfeifer M."/>
            <person name="Jakobsen K.S."/>
            <person name="Wulff B.B."/>
            <person name="Steuernagel B."/>
            <person name="Mayer K.F."/>
            <person name="Olsen O.A."/>
        </authorList>
    </citation>
    <scope>NUCLEOTIDE SEQUENCE [LARGE SCALE GENOMIC DNA]</scope>
    <source>
        <strain evidence="11">cv. AL8/78</strain>
    </source>
</reference>
<reference evidence="10" key="5">
    <citation type="journal article" date="2021" name="G3 (Bethesda)">
        <title>Aegilops tauschii genome assembly Aet v5.0 features greater sequence contiguity and improved annotation.</title>
        <authorList>
            <person name="Wang L."/>
            <person name="Zhu T."/>
            <person name="Rodriguez J.C."/>
            <person name="Deal K.R."/>
            <person name="Dubcovsky J."/>
            <person name="McGuire P.E."/>
            <person name="Lux T."/>
            <person name="Spannagl M."/>
            <person name="Mayer K.F.X."/>
            <person name="Baldrich P."/>
            <person name="Meyers B.C."/>
            <person name="Huo N."/>
            <person name="Gu Y.Q."/>
            <person name="Zhou H."/>
            <person name="Devos K.M."/>
            <person name="Bennetzen J.L."/>
            <person name="Unver T."/>
            <person name="Budak H."/>
            <person name="Gulick P.J."/>
            <person name="Galiba G."/>
            <person name="Kalapos B."/>
            <person name="Nelson D.R."/>
            <person name="Li P."/>
            <person name="You F.M."/>
            <person name="Luo M.C."/>
            <person name="Dvorak J."/>
        </authorList>
    </citation>
    <scope>NUCLEOTIDE SEQUENCE [LARGE SCALE GENOMIC DNA]</scope>
    <source>
        <strain evidence="10">cv. AL8/78</strain>
    </source>
</reference>
<dbReference type="Gramene" id="AET5Gv21144800.2">
    <property type="protein sequence ID" value="AET5Gv21144800.2"/>
    <property type="gene ID" value="AET5Gv21144800"/>
</dbReference>
<dbReference type="InterPro" id="IPR044788">
    <property type="entry name" value="X8_dom_prot"/>
</dbReference>
<organism evidence="10 11">
    <name type="scientific">Aegilops tauschii subsp. strangulata</name>
    <name type="common">Goatgrass</name>
    <dbReference type="NCBI Taxonomy" id="200361"/>
    <lineage>
        <taxon>Eukaryota</taxon>
        <taxon>Viridiplantae</taxon>
        <taxon>Streptophyta</taxon>
        <taxon>Embryophyta</taxon>
        <taxon>Tracheophyta</taxon>
        <taxon>Spermatophyta</taxon>
        <taxon>Magnoliopsida</taxon>
        <taxon>Liliopsida</taxon>
        <taxon>Poales</taxon>
        <taxon>Poaceae</taxon>
        <taxon>BOP clade</taxon>
        <taxon>Pooideae</taxon>
        <taxon>Triticodae</taxon>
        <taxon>Triticeae</taxon>
        <taxon>Triticinae</taxon>
        <taxon>Aegilops</taxon>
    </lineage>
</organism>
<accession>A0A453MDI4</accession>
<keyword evidence="7" id="KW-0325">Glycoprotein</keyword>
<dbReference type="AlphaFoldDB" id="A0A453MDI4"/>